<evidence type="ECO:0000256" key="3">
    <source>
        <dbReference type="ARBA" id="ARBA00023136"/>
    </source>
</evidence>
<dbReference type="Gene3D" id="3.40.190.10">
    <property type="entry name" value="Periplasmic binding protein-like II"/>
    <property type="match status" value="2"/>
</dbReference>
<dbReference type="InterPro" id="IPR004872">
    <property type="entry name" value="Lipoprotein_NlpA"/>
</dbReference>
<gene>
    <name evidence="8" type="ORF">L0P57_06775</name>
</gene>
<protein>
    <recommendedName>
        <fullName evidence="6">Lipoprotein</fullName>
    </recommendedName>
</protein>
<dbReference type="PANTHER" id="PTHR30429:SF0">
    <property type="entry name" value="METHIONINE-BINDING LIPOPROTEIN METQ"/>
    <property type="match status" value="1"/>
</dbReference>
<sequence length="279" mass="29730">MKKIFALILAVALSATVLAGCQSGGDAASGENADNSESKVIKVGASPAPHAEILEVASDILKEQGYELDVVEFSDYVQPNLALSEGELDANYFQHQTYLDNFNEEYGTELVSIGAIHYEPLGIYAGRTTSLDSLPDNATIAVPNDTTNEARALLLLQDQGLIEVDESAGLNATVKDITSNPKNIQITEIEAAQLSRILPDVDLAVINGNYAIDGGLKMSDALAVEESGSVATTAYPNVIAVRKGDENRPELQALVEALKSDTVKQYINETYEGSVVPID</sequence>
<dbReference type="Pfam" id="PF03180">
    <property type="entry name" value="Lipoprotein_9"/>
    <property type="match status" value="1"/>
</dbReference>
<comment type="similarity">
    <text evidence="6">Belongs to the nlpA lipoprotein family.</text>
</comment>
<dbReference type="PROSITE" id="PS51257">
    <property type="entry name" value="PROKAR_LIPOPROTEIN"/>
    <property type="match status" value="1"/>
</dbReference>
<dbReference type="PANTHER" id="PTHR30429">
    <property type="entry name" value="D-METHIONINE-BINDING LIPOPROTEIN METQ"/>
    <property type="match status" value="1"/>
</dbReference>
<comment type="subcellular location">
    <subcellularLocation>
        <location evidence="1">Membrane</location>
        <topology evidence="1">Lipid-anchor</topology>
    </subcellularLocation>
</comment>
<dbReference type="PIRSF" id="PIRSF002854">
    <property type="entry name" value="MetQ"/>
    <property type="match status" value="1"/>
</dbReference>
<dbReference type="EMBL" id="JAKNHQ010000007">
    <property type="protein sequence ID" value="MCG4610636.1"/>
    <property type="molecule type" value="Genomic_DNA"/>
</dbReference>
<name>A0ABS9MIS8_9FIRM</name>
<dbReference type="Proteomes" id="UP001298681">
    <property type="component" value="Unassembled WGS sequence"/>
</dbReference>
<dbReference type="SUPFAM" id="SSF53850">
    <property type="entry name" value="Periplasmic binding protein-like II"/>
    <property type="match status" value="1"/>
</dbReference>
<evidence type="ECO:0000256" key="5">
    <source>
        <dbReference type="ARBA" id="ARBA00023288"/>
    </source>
</evidence>
<keyword evidence="4" id="KW-0564">Palmitate</keyword>
<keyword evidence="3" id="KW-0472">Membrane</keyword>
<proteinExistence type="inferred from homology"/>
<evidence type="ECO:0000256" key="6">
    <source>
        <dbReference type="PIRNR" id="PIRNR002854"/>
    </source>
</evidence>
<evidence type="ECO:0000256" key="2">
    <source>
        <dbReference type="ARBA" id="ARBA00022729"/>
    </source>
</evidence>
<reference evidence="8 9" key="1">
    <citation type="submission" date="2022-01" db="EMBL/GenBank/DDBJ databases">
        <title>Collection of gut derived symbiotic bacterial strains cultured from healthy donors.</title>
        <authorList>
            <person name="Lin H."/>
            <person name="Kohout C."/>
            <person name="Waligurski E."/>
            <person name="Pamer E.G."/>
        </authorList>
    </citation>
    <scope>NUCLEOTIDE SEQUENCE [LARGE SCALE GENOMIC DNA]</scope>
    <source>
        <strain evidence="8 9">DFI.7.58</strain>
    </source>
</reference>
<evidence type="ECO:0000256" key="7">
    <source>
        <dbReference type="SAM" id="SignalP"/>
    </source>
</evidence>
<accession>A0ABS9MIS8</accession>
<feature type="signal peptide" evidence="7">
    <location>
        <begin position="1"/>
        <end position="19"/>
    </location>
</feature>
<evidence type="ECO:0000313" key="9">
    <source>
        <dbReference type="Proteomes" id="UP001298681"/>
    </source>
</evidence>
<evidence type="ECO:0000256" key="4">
    <source>
        <dbReference type="ARBA" id="ARBA00023139"/>
    </source>
</evidence>
<feature type="chain" id="PRO_5045994849" description="Lipoprotein" evidence="7">
    <location>
        <begin position="20"/>
        <end position="279"/>
    </location>
</feature>
<keyword evidence="9" id="KW-1185">Reference proteome</keyword>
<evidence type="ECO:0000313" key="8">
    <source>
        <dbReference type="EMBL" id="MCG4610636.1"/>
    </source>
</evidence>
<comment type="caution">
    <text evidence="8">The sequence shown here is derived from an EMBL/GenBank/DDBJ whole genome shotgun (WGS) entry which is preliminary data.</text>
</comment>
<dbReference type="CDD" id="cd13597">
    <property type="entry name" value="PBP2_lipoprotein_Tp32"/>
    <property type="match status" value="1"/>
</dbReference>
<dbReference type="RefSeq" id="WP_087234771.1">
    <property type="nucleotide sequence ID" value="NZ_JAKNHQ010000007.1"/>
</dbReference>
<keyword evidence="5 6" id="KW-0449">Lipoprotein</keyword>
<organism evidence="8 9">
    <name type="scientific">Anaeromassilibacillus senegalensis</name>
    <dbReference type="NCBI Taxonomy" id="1673717"/>
    <lineage>
        <taxon>Bacteria</taxon>
        <taxon>Bacillati</taxon>
        <taxon>Bacillota</taxon>
        <taxon>Clostridia</taxon>
        <taxon>Eubacteriales</taxon>
        <taxon>Acutalibacteraceae</taxon>
        <taxon>Anaeromassilibacillus</taxon>
    </lineage>
</organism>
<keyword evidence="2 7" id="KW-0732">Signal</keyword>
<evidence type="ECO:0000256" key="1">
    <source>
        <dbReference type="ARBA" id="ARBA00004635"/>
    </source>
</evidence>